<reference evidence="1" key="1">
    <citation type="submission" date="2016-10" db="EMBL/GenBank/DDBJ databases">
        <authorList>
            <person name="de Groot N.N."/>
        </authorList>
    </citation>
    <scope>NUCLEOTIDE SEQUENCE [LARGE SCALE GENOMIC DNA]</scope>
    <source>
        <strain evidence="1">CCBAU85039</strain>
    </source>
</reference>
<evidence type="ECO:0000313" key="4">
    <source>
        <dbReference type="Proteomes" id="UP000198939"/>
    </source>
</evidence>
<dbReference type="EMBL" id="FNXB01000013">
    <property type="protein sequence ID" value="SEH88983.1"/>
    <property type="molecule type" value="Genomic_DNA"/>
</dbReference>
<accession>A0A1H8LUV5</accession>
<evidence type="ECO:0000313" key="3">
    <source>
        <dbReference type="Proteomes" id="UP000183063"/>
    </source>
</evidence>
<dbReference type="Proteomes" id="UP000183063">
    <property type="component" value="Unassembled WGS sequence"/>
</dbReference>
<organism evidence="1 3">
    <name type="scientific">Rhizobium tibeticum</name>
    <dbReference type="NCBI Taxonomy" id="501024"/>
    <lineage>
        <taxon>Bacteria</taxon>
        <taxon>Pseudomonadati</taxon>
        <taxon>Pseudomonadota</taxon>
        <taxon>Alphaproteobacteria</taxon>
        <taxon>Hyphomicrobiales</taxon>
        <taxon>Rhizobiaceae</taxon>
        <taxon>Rhizobium/Agrobacterium group</taxon>
        <taxon>Rhizobium</taxon>
    </lineage>
</organism>
<protein>
    <submittedName>
        <fullName evidence="1">Uncharacterized protein</fullName>
    </submittedName>
</protein>
<reference evidence="2 4" key="2">
    <citation type="submission" date="2016-10" db="EMBL/GenBank/DDBJ databases">
        <authorList>
            <person name="Varghese N."/>
            <person name="Submissions S."/>
        </authorList>
    </citation>
    <scope>NUCLEOTIDE SEQUENCE [LARGE SCALE GENOMIC DNA]</scope>
    <source>
        <strain evidence="2 4">CGMCC 1.7071</strain>
    </source>
</reference>
<evidence type="ECO:0000313" key="1">
    <source>
        <dbReference type="EMBL" id="SEH88983.1"/>
    </source>
</evidence>
<sequence>MAAYLSLAQEPSVAPGWATKCLARALYSLPYATYTYV</sequence>
<keyword evidence="4" id="KW-1185">Reference proteome</keyword>
<name>A0A1H8LUV5_9HYPH</name>
<dbReference type="Proteomes" id="UP000198939">
    <property type="component" value="Unassembled WGS sequence"/>
</dbReference>
<proteinExistence type="predicted"/>
<dbReference type="STRING" id="501024.RTCCBAU85039_2890"/>
<reference evidence="3" key="3">
    <citation type="submission" date="2016-10" db="EMBL/GenBank/DDBJ databases">
        <authorList>
            <person name="Wibberg D."/>
        </authorList>
    </citation>
    <scope>NUCLEOTIDE SEQUENCE [LARGE SCALE GENOMIC DNA]</scope>
</reference>
<gene>
    <name evidence="1" type="ORF">RTCCBAU85039_2890</name>
    <name evidence="2" type="ORF">SAMN05216228_1011151</name>
</gene>
<dbReference type="EMBL" id="FOCV01000011">
    <property type="protein sequence ID" value="SEO08656.1"/>
    <property type="molecule type" value="Genomic_DNA"/>
</dbReference>
<evidence type="ECO:0000313" key="2">
    <source>
        <dbReference type="EMBL" id="SEO08656.1"/>
    </source>
</evidence>
<dbReference type="AlphaFoldDB" id="A0A1H8LUV5"/>